<comment type="caution">
    <text evidence="16">The sequence shown here is derived from an EMBL/GenBank/DDBJ whole genome shotgun (WGS) entry which is preliminary data.</text>
</comment>
<evidence type="ECO:0000256" key="7">
    <source>
        <dbReference type="ARBA" id="ARBA00023043"/>
    </source>
</evidence>
<feature type="transmembrane region" description="Helical" evidence="14">
    <location>
        <begin position="480"/>
        <end position="496"/>
    </location>
</feature>
<feature type="transmembrane region" description="Helical" evidence="14">
    <location>
        <begin position="446"/>
        <end position="468"/>
    </location>
</feature>
<proteinExistence type="predicted"/>
<reference evidence="16" key="1">
    <citation type="submission" date="2023-01" db="EMBL/GenBank/DDBJ databases">
        <title>Genome assembly of the deep-sea coral Lophelia pertusa.</title>
        <authorList>
            <person name="Herrera S."/>
            <person name="Cordes E."/>
        </authorList>
    </citation>
    <scope>NUCLEOTIDE SEQUENCE</scope>
    <source>
        <strain evidence="16">USNM1676648</strain>
        <tissue evidence="16">Polyp</tissue>
    </source>
</reference>
<feature type="transmembrane region" description="Helical" evidence="14">
    <location>
        <begin position="516"/>
        <end position="538"/>
    </location>
</feature>
<dbReference type="InterPro" id="IPR005821">
    <property type="entry name" value="Ion_trans_dom"/>
</dbReference>
<dbReference type="InterPro" id="IPR002110">
    <property type="entry name" value="Ankyrin_rpt"/>
</dbReference>
<dbReference type="Gene3D" id="1.25.40.20">
    <property type="entry name" value="Ankyrin repeat-containing domain"/>
    <property type="match status" value="2"/>
</dbReference>
<dbReference type="Pfam" id="PF12796">
    <property type="entry name" value="Ank_2"/>
    <property type="match status" value="2"/>
</dbReference>
<evidence type="ECO:0000256" key="11">
    <source>
        <dbReference type="ARBA" id="ARBA00023303"/>
    </source>
</evidence>
<keyword evidence="9 14" id="KW-0472">Membrane</keyword>
<dbReference type="GO" id="GO:1902495">
    <property type="term" value="C:transmembrane transporter complex"/>
    <property type="evidence" value="ECO:0007669"/>
    <property type="project" value="TreeGrafter"/>
</dbReference>
<dbReference type="SMART" id="SM00248">
    <property type="entry name" value="ANK"/>
    <property type="match status" value="5"/>
</dbReference>
<evidence type="ECO:0000256" key="10">
    <source>
        <dbReference type="ARBA" id="ARBA00023180"/>
    </source>
</evidence>
<dbReference type="AlphaFoldDB" id="A0A9W9YAG5"/>
<feature type="transmembrane region" description="Helical" evidence="14">
    <location>
        <begin position="550"/>
        <end position="570"/>
    </location>
</feature>
<feature type="repeat" description="ANK" evidence="12">
    <location>
        <begin position="18"/>
        <end position="50"/>
    </location>
</feature>
<dbReference type="Pfam" id="PF00023">
    <property type="entry name" value="Ank"/>
    <property type="match status" value="1"/>
</dbReference>
<dbReference type="PROSITE" id="PS50088">
    <property type="entry name" value="ANK_REPEAT"/>
    <property type="match status" value="2"/>
</dbReference>
<keyword evidence="2" id="KW-0813">Transport</keyword>
<dbReference type="SUPFAM" id="SSF48403">
    <property type="entry name" value="Ankyrin repeat"/>
    <property type="match status" value="1"/>
</dbReference>
<dbReference type="Proteomes" id="UP001163046">
    <property type="component" value="Unassembled WGS sequence"/>
</dbReference>
<keyword evidence="11" id="KW-0407">Ion channel</keyword>
<keyword evidence="8" id="KW-0406">Ion transport</keyword>
<evidence type="ECO:0000256" key="4">
    <source>
        <dbReference type="ARBA" id="ARBA00022692"/>
    </source>
</evidence>
<feature type="repeat" description="ANK" evidence="12">
    <location>
        <begin position="137"/>
        <end position="169"/>
    </location>
</feature>
<evidence type="ECO:0000256" key="5">
    <source>
        <dbReference type="ARBA" id="ARBA00022737"/>
    </source>
</evidence>
<dbReference type="PANTHER" id="PTHR47143:SF1">
    <property type="entry name" value="ION_TRANS DOMAIN-CONTAINING PROTEIN"/>
    <property type="match status" value="1"/>
</dbReference>
<evidence type="ECO:0000256" key="14">
    <source>
        <dbReference type="SAM" id="Phobius"/>
    </source>
</evidence>
<evidence type="ECO:0000256" key="12">
    <source>
        <dbReference type="PROSITE-ProRule" id="PRU00023"/>
    </source>
</evidence>
<feature type="transmembrane region" description="Helical" evidence="14">
    <location>
        <begin position="582"/>
        <end position="605"/>
    </location>
</feature>
<dbReference type="PANTHER" id="PTHR47143">
    <property type="entry name" value="TRANSIENT RECEPTOR POTENTIAL CATION CHANNEL PROTEIN PAINLESS"/>
    <property type="match status" value="1"/>
</dbReference>
<keyword evidence="5" id="KW-0677">Repeat</keyword>
<feature type="compositionally biased region" description="Polar residues" evidence="13">
    <location>
        <begin position="679"/>
        <end position="688"/>
    </location>
</feature>
<keyword evidence="6 14" id="KW-1133">Transmembrane helix</keyword>
<evidence type="ECO:0000256" key="2">
    <source>
        <dbReference type="ARBA" id="ARBA00022448"/>
    </source>
</evidence>
<dbReference type="GO" id="GO:0005216">
    <property type="term" value="F:monoatomic ion channel activity"/>
    <property type="evidence" value="ECO:0007669"/>
    <property type="project" value="InterPro"/>
</dbReference>
<evidence type="ECO:0000256" key="13">
    <source>
        <dbReference type="SAM" id="MobiDB-lite"/>
    </source>
</evidence>
<keyword evidence="10" id="KW-0325">Glycoprotein</keyword>
<comment type="subcellular location">
    <subcellularLocation>
        <location evidence="1">Membrane</location>
        <topology evidence="1">Multi-pass membrane protein</topology>
    </subcellularLocation>
</comment>
<evidence type="ECO:0000256" key="6">
    <source>
        <dbReference type="ARBA" id="ARBA00022989"/>
    </source>
</evidence>
<dbReference type="Pfam" id="PF00520">
    <property type="entry name" value="Ion_trans"/>
    <property type="match status" value="1"/>
</dbReference>
<feature type="domain" description="Ion transport" evidence="15">
    <location>
        <begin position="415"/>
        <end position="612"/>
    </location>
</feature>
<keyword evidence="17" id="KW-1185">Reference proteome</keyword>
<keyword evidence="4 14" id="KW-0812">Transmembrane</keyword>
<dbReference type="EMBL" id="MU827797">
    <property type="protein sequence ID" value="KAJ7328195.1"/>
    <property type="molecule type" value="Genomic_DNA"/>
</dbReference>
<accession>A0A9W9YAG5</accession>
<evidence type="ECO:0000256" key="8">
    <source>
        <dbReference type="ARBA" id="ARBA00023065"/>
    </source>
</evidence>
<keyword evidence="3" id="KW-0716">Sensory transduction</keyword>
<dbReference type="InterPro" id="IPR036770">
    <property type="entry name" value="Ankyrin_rpt-contain_sf"/>
</dbReference>
<dbReference type="OrthoDB" id="539213at2759"/>
<feature type="transmembrane region" description="Helical" evidence="14">
    <location>
        <begin position="363"/>
        <end position="383"/>
    </location>
</feature>
<feature type="transmembrane region" description="Helical" evidence="14">
    <location>
        <begin position="416"/>
        <end position="434"/>
    </location>
</feature>
<gene>
    <name evidence="16" type="primary">TRPA1_18</name>
    <name evidence="16" type="ORF">OS493_025072</name>
</gene>
<evidence type="ECO:0000256" key="9">
    <source>
        <dbReference type="ARBA" id="ARBA00023136"/>
    </source>
</evidence>
<keyword evidence="16" id="KW-0675">Receptor</keyword>
<evidence type="ECO:0000256" key="1">
    <source>
        <dbReference type="ARBA" id="ARBA00004141"/>
    </source>
</evidence>
<evidence type="ECO:0000259" key="15">
    <source>
        <dbReference type="Pfam" id="PF00520"/>
    </source>
</evidence>
<evidence type="ECO:0000313" key="16">
    <source>
        <dbReference type="EMBL" id="KAJ7328195.1"/>
    </source>
</evidence>
<feature type="region of interest" description="Disordered" evidence="13">
    <location>
        <begin position="666"/>
        <end position="688"/>
    </location>
</feature>
<dbReference type="InterPro" id="IPR052076">
    <property type="entry name" value="TRP_cation_channel"/>
</dbReference>
<evidence type="ECO:0000313" key="17">
    <source>
        <dbReference type="Proteomes" id="UP001163046"/>
    </source>
</evidence>
<dbReference type="PROSITE" id="PS50297">
    <property type="entry name" value="ANK_REP_REGION"/>
    <property type="match status" value="2"/>
</dbReference>
<organism evidence="16 17">
    <name type="scientific">Desmophyllum pertusum</name>
    <dbReference type="NCBI Taxonomy" id="174260"/>
    <lineage>
        <taxon>Eukaryota</taxon>
        <taxon>Metazoa</taxon>
        <taxon>Cnidaria</taxon>
        <taxon>Anthozoa</taxon>
        <taxon>Hexacorallia</taxon>
        <taxon>Scleractinia</taxon>
        <taxon>Caryophylliina</taxon>
        <taxon>Caryophylliidae</taxon>
        <taxon>Desmophyllum</taxon>
    </lineage>
</organism>
<name>A0A9W9YAG5_9CNID</name>
<protein>
    <submittedName>
        <fullName evidence="16">Transient receptor putative cation channel sub A member 1</fullName>
    </submittedName>
</protein>
<sequence>MATYLSGIGASIDPRDKLCRTPLFLAAGVGGTESVQVLIDGGADVTVKDVDLRYCVRVAVGHTATMEVLLRKREAFRLITAKDITGFAPVHYAAKYGHLQMHWTQALHGAARYGWREIVEVLLSGRNIRSINLKDSQGKTALHFACAEGHDTVVELLLTLGAAVEKDHNDRTALHIAAMRGSKRCVECILQHRPKCINLFDKTQNTALHLAGMQDHPGVVSCLLSYPEQEILMNNKNHNVLDAAFNAEKKSVLLAIASHERWPEVLTSSDPGHIAQMQKLVIKMPDVVTRFMDQCVTKDGNPDGEDYKITYDFTIIQGAPKSNEDRLMVLKSMLQHRRINCLTHPVCFMVMNKKWQTFGWKSLVLNLTLYLLFVIPLTVLSVFTRANERHLCGVNETMPRKEYIDFDVPCQLKHPVIQSLQFGVGIIAISHLIKELLQLKKQRMRYLSSLSNYLEWAGYGFALFYIIPPCDCKLGFRQEVGALALFFAWMNLILYLRRVSSYGQYIIMLTTMFATLFKVLLLFFMFVMAFSSTFYLLLDEETEPYSTFPYFMMTIFVMTLGELNYADMFMPWDKLEYATLTNFLFVMFVLGMPNILMNMLVGLAVGDIDKIQVNALIDRYVMQVELVLDMEETVPESLVQRAHVDKHVEHPNKNASKLYEQLLGFSRPGEDEEEEDDTPQTSPLLFTQ</sequence>
<evidence type="ECO:0000256" key="3">
    <source>
        <dbReference type="ARBA" id="ARBA00022606"/>
    </source>
</evidence>
<keyword evidence="7 12" id="KW-0040">ANK repeat</keyword>